<evidence type="ECO:0000256" key="15">
    <source>
        <dbReference type="PIRSR" id="PIRSR602640-2"/>
    </source>
</evidence>
<dbReference type="Gene3D" id="2.120.10.30">
    <property type="entry name" value="TolB, C-terminal domain"/>
    <property type="match status" value="1"/>
</dbReference>
<keyword evidence="7" id="KW-0732">Signal</keyword>
<dbReference type="GO" id="GO:0016020">
    <property type="term" value="C:membrane"/>
    <property type="evidence" value="ECO:0007669"/>
    <property type="project" value="UniProtKB-SubCell"/>
</dbReference>
<dbReference type="KEGG" id="pvp:105295118"/>
<comment type="function">
    <text evidence="13">Capable of hydrolyzing lactones and a number of aromatic carboxylic acid esters.</text>
</comment>
<comment type="PTM">
    <text evidence="17">Glycosylated.</text>
</comment>
<feature type="binding site" evidence="15">
    <location>
        <position position="287"/>
    </location>
    <ligand>
        <name>Ca(2+)</name>
        <dbReference type="ChEBI" id="CHEBI:29108"/>
        <label>1</label>
        <note>catalytic</note>
    </ligand>
</feature>
<evidence type="ECO:0000256" key="14">
    <source>
        <dbReference type="PIRSR" id="PIRSR602640-1"/>
    </source>
</evidence>
<dbReference type="InterPro" id="IPR008364">
    <property type="entry name" value="Paraoxonase2"/>
</dbReference>
<name>A0A6P3QTJ5_PTEVA</name>
<evidence type="ECO:0000256" key="7">
    <source>
        <dbReference type="ARBA" id="ARBA00022729"/>
    </source>
</evidence>
<evidence type="ECO:0000256" key="9">
    <source>
        <dbReference type="ARBA" id="ARBA00022837"/>
    </source>
</evidence>
<evidence type="ECO:0000256" key="12">
    <source>
        <dbReference type="ARBA" id="ARBA00023180"/>
    </source>
</evidence>
<dbReference type="InterPro" id="IPR011042">
    <property type="entry name" value="6-blade_b-propeller_TolB-like"/>
</dbReference>
<evidence type="ECO:0000256" key="18">
    <source>
        <dbReference type="RuleBase" id="RU368025"/>
    </source>
</evidence>
<evidence type="ECO:0000256" key="10">
    <source>
        <dbReference type="ARBA" id="ARBA00023136"/>
    </source>
</evidence>
<dbReference type="PANTHER" id="PTHR11799:SF17">
    <property type="entry name" value="SERUM PARAOXONASE_ARYLESTERASE 2"/>
    <property type="match status" value="1"/>
</dbReference>
<evidence type="ECO:0000256" key="4">
    <source>
        <dbReference type="ARBA" id="ARBA00008595"/>
    </source>
</evidence>
<keyword evidence="11 16" id="KW-1015">Disulfide bond</keyword>
<dbReference type="Pfam" id="PF01731">
    <property type="entry name" value="Arylesterase"/>
    <property type="match status" value="1"/>
</dbReference>
<comment type="subcellular location">
    <subcellularLocation>
        <location evidence="3">Membrane</location>
        <topology evidence="3">Peripheral membrane protein</topology>
    </subcellularLocation>
</comment>
<keyword evidence="6 15" id="KW-0479">Metal-binding</keyword>
<feature type="glycosylation site" description="N-linked (GlcNAc...) asparagine" evidence="17">
    <location>
        <position position="341"/>
    </location>
</feature>
<keyword evidence="19" id="KW-1185">Reference proteome</keyword>
<dbReference type="GO" id="GO:0102007">
    <property type="term" value="F:acyl-L-homoserine-lactone lactonohydrolase activity"/>
    <property type="evidence" value="ECO:0007669"/>
    <property type="project" value="UniProtKB-EC"/>
</dbReference>
<dbReference type="GO" id="GO:0005576">
    <property type="term" value="C:extracellular region"/>
    <property type="evidence" value="ECO:0007669"/>
    <property type="project" value="InterPro"/>
</dbReference>
<dbReference type="InterPro" id="IPR051288">
    <property type="entry name" value="Serum_paraoxonase/arylesterase"/>
</dbReference>
<evidence type="ECO:0000256" key="6">
    <source>
        <dbReference type="ARBA" id="ARBA00022723"/>
    </source>
</evidence>
<evidence type="ECO:0000256" key="16">
    <source>
        <dbReference type="PIRSR" id="PIRSR602640-3"/>
    </source>
</evidence>
<reference evidence="20" key="1">
    <citation type="submission" date="2025-08" db="UniProtKB">
        <authorList>
            <consortium name="RefSeq"/>
        </authorList>
    </citation>
    <scope>IDENTIFICATION</scope>
    <source>
        <tissue evidence="20">Kidney</tissue>
    </source>
</reference>
<dbReference type="GO" id="GO:0009636">
    <property type="term" value="P:response to toxic substance"/>
    <property type="evidence" value="ECO:0007669"/>
    <property type="project" value="TreeGrafter"/>
</dbReference>
<dbReference type="Proteomes" id="UP000515202">
    <property type="component" value="Unplaced"/>
</dbReference>
<feature type="binding site" evidence="15">
    <location>
        <position position="286"/>
    </location>
    <ligand>
        <name>Ca(2+)</name>
        <dbReference type="ChEBI" id="CHEBI:29108"/>
        <label>1</label>
        <note>catalytic</note>
    </ligand>
</feature>
<proteinExistence type="inferred from homology"/>
<dbReference type="AlphaFoldDB" id="A0A6P3QTJ5"/>
<evidence type="ECO:0000256" key="11">
    <source>
        <dbReference type="ARBA" id="ARBA00023157"/>
    </source>
</evidence>
<dbReference type="RefSeq" id="XP_011362947.1">
    <property type="nucleotide sequence ID" value="XM_011364645.2"/>
</dbReference>
<dbReference type="GO" id="GO:0046872">
    <property type="term" value="F:metal ion binding"/>
    <property type="evidence" value="ECO:0007669"/>
    <property type="project" value="UniProtKB-KW"/>
</dbReference>
<protein>
    <recommendedName>
        <fullName evidence="18">Paraoxonase</fullName>
        <ecNumber evidence="18">3.1.1.2</ecNumber>
    </recommendedName>
</protein>
<evidence type="ECO:0000256" key="17">
    <source>
        <dbReference type="PIRSR" id="PIRSR602640-4"/>
    </source>
</evidence>
<dbReference type="FunFam" id="2.120.10.30:FF:000023">
    <property type="entry name" value="Serum paraoxonase/arylesterase 2"/>
    <property type="match status" value="1"/>
</dbReference>
<dbReference type="PANTHER" id="PTHR11799">
    <property type="entry name" value="PARAOXONASE"/>
    <property type="match status" value="1"/>
</dbReference>
<keyword evidence="10" id="KW-0472">Membrane</keyword>
<evidence type="ECO:0000256" key="8">
    <source>
        <dbReference type="ARBA" id="ARBA00022801"/>
    </source>
</evidence>
<evidence type="ECO:0000256" key="2">
    <source>
        <dbReference type="ARBA" id="ARBA00000450"/>
    </source>
</evidence>
<dbReference type="EC" id="3.1.1.2" evidence="18"/>
<feature type="binding site" evidence="15">
    <location>
        <position position="186"/>
    </location>
    <ligand>
        <name>Ca(2+)</name>
        <dbReference type="ChEBI" id="CHEBI:29108"/>
        <label>1</label>
        <note>catalytic</note>
    </ligand>
</feature>
<dbReference type="SUPFAM" id="SSF63829">
    <property type="entry name" value="Calcium-dependent phosphotriesterase"/>
    <property type="match status" value="1"/>
</dbReference>
<dbReference type="GeneID" id="105295118"/>
<accession>A0A6P3QTJ5</accession>
<evidence type="ECO:0000256" key="5">
    <source>
        <dbReference type="ARBA" id="ARBA00011233"/>
    </source>
</evidence>
<evidence type="ECO:0000256" key="3">
    <source>
        <dbReference type="ARBA" id="ARBA00004170"/>
    </source>
</evidence>
<comment type="cofactor">
    <cofactor evidence="15 18">
        <name>Ca(2+)</name>
        <dbReference type="ChEBI" id="CHEBI:29108"/>
    </cofactor>
    <text evidence="15 18">Binds 2 calcium ions per subunit.</text>
</comment>
<feature type="binding site" evidence="15">
    <location>
        <position position="185"/>
    </location>
    <ligand>
        <name>Ca(2+)</name>
        <dbReference type="ChEBI" id="CHEBI:29108"/>
        <label>1</label>
        <note>catalytic</note>
    </ligand>
</feature>
<evidence type="ECO:0000256" key="1">
    <source>
        <dbReference type="ARBA" id="ARBA00000368"/>
    </source>
</evidence>
<feature type="glycosylation site" description="N-linked (GlcNAc...) asparagine" evidence="17">
    <location>
        <position position="287"/>
    </location>
</feature>
<feature type="binding site" evidence="15">
    <location>
        <position position="72"/>
    </location>
    <ligand>
        <name>Ca(2+)</name>
        <dbReference type="ChEBI" id="CHEBI:29108"/>
        <label>1</label>
        <note>catalytic</note>
    </ligand>
</feature>
<sequence length="372" mass="41890">MGFFIKALKRSRDPLLHDLILAMLRMLTSYRSPKHCICGQIIKNRLKASREVESVDLLNCHLIKGIEAGSEDIDILPNGLAFFSVGLKYPGLHSFAPDNPGGILMMDLKDENPRALELRISRGFNLASFNPHGISTFIDSDDTVYLFVVNHPEFKNTVEIFKFEEEENSLLHLKTIKHELLPSANDIIAVGPAHFYATNDHYFSDPFLKYLETYLNLHWTNVVYYSPDEVKVVAEGFDSANGINISPDKKYIYVADILAHEIHVLEKHPNMNLTQLKVLKLDTLVDNLSIDPSSGDILVGCHPNGQKLFIYDPNNPPSSEVLRIQNILSEKPTVTTVYANNGSVLQGSSVASVYDRKLLIGTMYHRALYCQF</sequence>
<feature type="binding site" evidence="15">
    <location>
        <position position="71"/>
    </location>
    <ligand>
        <name>Ca(2+)</name>
        <dbReference type="ChEBI" id="CHEBI:29108"/>
        <label>1</label>
        <note>catalytic</note>
    </ligand>
</feature>
<evidence type="ECO:0000313" key="20">
    <source>
        <dbReference type="RefSeq" id="XP_011362947.1"/>
    </source>
</evidence>
<gene>
    <name evidence="20" type="primary">PON2</name>
</gene>
<comment type="catalytic activity">
    <reaction evidence="2">
        <text>an N-acyl-L-homoserine lactone + H2O = an N-acyl-L-homoserine + H(+)</text>
        <dbReference type="Rhea" id="RHEA:22576"/>
        <dbReference type="ChEBI" id="CHEBI:15377"/>
        <dbReference type="ChEBI" id="CHEBI:15378"/>
        <dbReference type="ChEBI" id="CHEBI:55474"/>
        <dbReference type="ChEBI" id="CHEBI:58921"/>
        <dbReference type="EC" id="3.1.1.81"/>
    </reaction>
</comment>
<comment type="similarity">
    <text evidence="4 18">Belongs to the paraoxonase family.</text>
</comment>
<dbReference type="PRINTS" id="PR01787">
    <property type="entry name" value="PARAOXONASE2"/>
</dbReference>
<dbReference type="InterPro" id="IPR002640">
    <property type="entry name" value="Arylesterase"/>
</dbReference>
<comment type="subunit">
    <text evidence="5">Homotrimer.</text>
</comment>
<feature type="binding site" evidence="15">
    <location>
        <position position="134"/>
    </location>
    <ligand>
        <name>Ca(2+)</name>
        <dbReference type="ChEBI" id="CHEBI:29108"/>
        <label>1</label>
        <note>catalytic</note>
    </ligand>
</feature>
<comment type="catalytic activity">
    <reaction evidence="1 18">
        <text>a phenyl acetate + H2O = a phenol + acetate + H(+)</text>
        <dbReference type="Rhea" id="RHEA:17309"/>
        <dbReference type="ChEBI" id="CHEBI:15377"/>
        <dbReference type="ChEBI" id="CHEBI:15378"/>
        <dbReference type="ChEBI" id="CHEBI:30089"/>
        <dbReference type="ChEBI" id="CHEBI:33853"/>
        <dbReference type="ChEBI" id="CHEBI:140310"/>
        <dbReference type="EC" id="3.1.1.2"/>
    </reaction>
</comment>
<evidence type="ECO:0000313" key="19">
    <source>
        <dbReference type="Proteomes" id="UP000515202"/>
    </source>
</evidence>
<keyword evidence="9 15" id="KW-0106">Calcium</keyword>
<evidence type="ECO:0000256" key="13">
    <source>
        <dbReference type="ARBA" id="ARBA00059617"/>
    </source>
</evidence>
<feature type="binding site" evidence="15">
    <location>
        <position position="241"/>
    </location>
    <ligand>
        <name>Ca(2+)</name>
        <dbReference type="ChEBI" id="CHEBI:29108"/>
        <label>1</label>
        <note>catalytic</note>
    </ligand>
</feature>
<dbReference type="GO" id="GO:0004064">
    <property type="term" value="F:arylesterase activity"/>
    <property type="evidence" value="ECO:0007669"/>
    <property type="project" value="UniProtKB-UniRule"/>
</dbReference>
<keyword evidence="8 18" id="KW-0378">Hydrolase</keyword>
<dbReference type="OrthoDB" id="423498at2759"/>
<feature type="active site" description="Proton acceptor" evidence="14">
    <location>
        <position position="132"/>
    </location>
</feature>
<dbReference type="CTD" id="5445"/>
<feature type="disulfide bond" description="In form B" evidence="16">
    <location>
        <begin position="60"/>
        <end position="370"/>
    </location>
</feature>
<organism evidence="19 20">
    <name type="scientific">Pteropus vampyrus</name>
    <name type="common">Large flying fox</name>
    <dbReference type="NCBI Taxonomy" id="132908"/>
    <lineage>
        <taxon>Eukaryota</taxon>
        <taxon>Metazoa</taxon>
        <taxon>Chordata</taxon>
        <taxon>Craniata</taxon>
        <taxon>Vertebrata</taxon>
        <taxon>Euteleostomi</taxon>
        <taxon>Mammalia</taxon>
        <taxon>Eutheria</taxon>
        <taxon>Laurasiatheria</taxon>
        <taxon>Chiroptera</taxon>
        <taxon>Yinpterochiroptera</taxon>
        <taxon>Pteropodoidea</taxon>
        <taxon>Pteropodidae</taxon>
        <taxon>Pteropodinae</taxon>
        <taxon>Pteropus</taxon>
    </lineage>
</organism>
<dbReference type="PRINTS" id="PR01785">
    <property type="entry name" value="PARAOXONASE"/>
</dbReference>
<keyword evidence="12 17" id="KW-0325">Glycoprotein</keyword>